<accession>A0A3M7Q9X0</accession>
<keyword evidence="1" id="KW-0472">Membrane</keyword>
<sequence length="123" mass="14568">MSYLIPLIKKHQSIQILVIIRHDLSNFSTTMPENPPIGITHNSKIAESDEIEEESASYRQRSDQEERICQKCGLFHDRIIECQTYKSSRTSIKLDPIKRAHVYYELYYRGMVLFTYAFFLLYL</sequence>
<keyword evidence="1" id="KW-1133">Transmembrane helix</keyword>
<dbReference type="EMBL" id="REGN01006802">
    <property type="protein sequence ID" value="RNA08257.1"/>
    <property type="molecule type" value="Genomic_DNA"/>
</dbReference>
<dbReference type="AlphaFoldDB" id="A0A3M7Q9X0"/>
<reference evidence="2 3" key="1">
    <citation type="journal article" date="2018" name="Sci. Rep.">
        <title>Genomic signatures of local adaptation to the degree of environmental predictability in rotifers.</title>
        <authorList>
            <person name="Franch-Gras L."/>
            <person name="Hahn C."/>
            <person name="Garcia-Roger E.M."/>
            <person name="Carmona M.J."/>
            <person name="Serra M."/>
            <person name="Gomez A."/>
        </authorList>
    </citation>
    <scope>NUCLEOTIDE SEQUENCE [LARGE SCALE GENOMIC DNA]</scope>
    <source>
        <strain evidence="2">HYR1</strain>
    </source>
</reference>
<organism evidence="2 3">
    <name type="scientific">Brachionus plicatilis</name>
    <name type="common">Marine rotifer</name>
    <name type="synonym">Brachionus muelleri</name>
    <dbReference type="NCBI Taxonomy" id="10195"/>
    <lineage>
        <taxon>Eukaryota</taxon>
        <taxon>Metazoa</taxon>
        <taxon>Spiralia</taxon>
        <taxon>Gnathifera</taxon>
        <taxon>Rotifera</taxon>
        <taxon>Eurotatoria</taxon>
        <taxon>Monogononta</taxon>
        <taxon>Pseudotrocha</taxon>
        <taxon>Ploima</taxon>
        <taxon>Brachionidae</taxon>
        <taxon>Brachionus</taxon>
    </lineage>
</organism>
<evidence type="ECO:0000313" key="2">
    <source>
        <dbReference type="EMBL" id="RNA08257.1"/>
    </source>
</evidence>
<name>A0A3M7Q9X0_BRAPC</name>
<dbReference type="Proteomes" id="UP000276133">
    <property type="component" value="Unassembled WGS sequence"/>
</dbReference>
<keyword evidence="3" id="KW-1185">Reference proteome</keyword>
<evidence type="ECO:0000256" key="1">
    <source>
        <dbReference type="SAM" id="Phobius"/>
    </source>
</evidence>
<comment type="caution">
    <text evidence="2">The sequence shown here is derived from an EMBL/GenBank/DDBJ whole genome shotgun (WGS) entry which is preliminary data.</text>
</comment>
<proteinExistence type="predicted"/>
<evidence type="ECO:0000313" key="3">
    <source>
        <dbReference type="Proteomes" id="UP000276133"/>
    </source>
</evidence>
<gene>
    <name evidence="2" type="ORF">BpHYR1_030921</name>
</gene>
<keyword evidence="1" id="KW-0812">Transmembrane</keyword>
<feature type="transmembrane region" description="Helical" evidence="1">
    <location>
        <begin position="106"/>
        <end position="122"/>
    </location>
</feature>
<protein>
    <submittedName>
        <fullName evidence="2">Uncharacterized protein</fullName>
    </submittedName>
</protein>